<dbReference type="GO" id="GO:0016491">
    <property type="term" value="F:oxidoreductase activity"/>
    <property type="evidence" value="ECO:0007669"/>
    <property type="project" value="InterPro"/>
</dbReference>
<comment type="caution">
    <text evidence="3">The sequence shown here is derived from an EMBL/GenBank/DDBJ whole genome shotgun (WGS) entry which is preliminary data.</text>
</comment>
<feature type="transmembrane region" description="Helical" evidence="1">
    <location>
        <begin position="250"/>
        <end position="271"/>
    </location>
</feature>
<organism evidence="3 4">
    <name type="scientific">Nocardia uniformis</name>
    <dbReference type="NCBI Taxonomy" id="53432"/>
    <lineage>
        <taxon>Bacteria</taxon>
        <taxon>Bacillati</taxon>
        <taxon>Actinomycetota</taxon>
        <taxon>Actinomycetes</taxon>
        <taxon>Mycobacteriales</taxon>
        <taxon>Nocardiaceae</taxon>
        <taxon>Nocardia</taxon>
    </lineage>
</organism>
<accession>A0A849CDN7</accession>
<keyword evidence="1" id="KW-0812">Transmembrane</keyword>
<keyword evidence="4" id="KW-1185">Reference proteome</keyword>
<dbReference type="EMBL" id="JABELX010000005">
    <property type="protein sequence ID" value="NNH71211.1"/>
    <property type="molecule type" value="Genomic_DNA"/>
</dbReference>
<reference evidence="3 4" key="1">
    <citation type="submission" date="2020-05" db="EMBL/GenBank/DDBJ databases">
        <title>MicrobeNet Type strains.</title>
        <authorList>
            <person name="Nicholson A.C."/>
        </authorList>
    </citation>
    <scope>NUCLEOTIDE SEQUENCE [LARGE SCALE GENOMIC DNA]</scope>
    <source>
        <strain evidence="3 4">JCM 3224</strain>
    </source>
</reference>
<feature type="domain" description="ER-bound oxygenase mpaB/mpaB'/Rubber oxygenase catalytic" evidence="2">
    <location>
        <begin position="23"/>
        <end position="238"/>
    </location>
</feature>
<keyword evidence="1" id="KW-1133">Transmembrane helix</keyword>
<dbReference type="Proteomes" id="UP000586827">
    <property type="component" value="Unassembled WGS sequence"/>
</dbReference>
<evidence type="ECO:0000313" key="3">
    <source>
        <dbReference type="EMBL" id="NNH71211.1"/>
    </source>
</evidence>
<dbReference type="PANTHER" id="PTHR36151:SF3">
    <property type="entry name" value="ER-BOUND OXYGENASE MPAB_MPAB'_RUBBER OXYGENASE CATALYTIC DOMAIN-CONTAINING PROTEIN"/>
    <property type="match status" value="1"/>
</dbReference>
<dbReference type="RefSeq" id="WP_067524338.1">
    <property type="nucleotide sequence ID" value="NZ_JABELX010000005.1"/>
</dbReference>
<dbReference type="Pfam" id="PF09995">
    <property type="entry name" value="MPAB_Lcp_cat"/>
    <property type="match status" value="1"/>
</dbReference>
<proteinExistence type="predicted"/>
<evidence type="ECO:0000259" key="2">
    <source>
        <dbReference type="Pfam" id="PF09995"/>
    </source>
</evidence>
<sequence>MGFDPTTLRRDDYGFFGPDSPSWKVWTSPTAVIGFQRAVVLEHFDPFLTAAVADSRGIYTDPRSRLDHTFAYFLLVAIGDGRTAIQASEHLMQVHAPMTGIEPITGQRYAANSPETQLWIHITGWHSVLKAYEVYGPGLTPEEEQRFWEECAIAAELQTCKVEDVPRSREQVRAYYEQVRSRLCNSERAQEGIDQLVRTSPKNGAGLAYALGARILSLASSPLTPKWMRKLGRFNMPRIVDLAVRIPARLIVWATTLFGSLGLLLAAPFIAPMAGKILEQHLSKELPAKLETITPAQARELYSLRGSAHQAVAEAS</sequence>
<evidence type="ECO:0000256" key="1">
    <source>
        <dbReference type="SAM" id="Phobius"/>
    </source>
</evidence>
<protein>
    <submittedName>
        <fullName evidence="3">DUF2236 domain-containing protein</fullName>
    </submittedName>
</protein>
<dbReference type="AlphaFoldDB" id="A0A849CDN7"/>
<keyword evidence="1" id="KW-0472">Membrane</keyword>
<gene>
    <name evidence="3" type="ORF">HLB23_15275</name>
</gene>
<name>A0A849CDN7_9NOCA</name>
<dbReference type="PANTHER" id="PTHR36151">
    <property type="entry name" value="BLR2777 PROTEIN"/>
    <property type="match status" value="1"/>
</dbReference>
<evidence type="ECO:0000313" key="4">
    <source>
        <dbReference type="Proteomes" id="UP000586827"/>
    </source>
</evidence>
<dbReference type="InterPro" id="IPR018713">
    <property type="entry name" value="MPAB/Lcp_cat_dom"/>
</dbReference>